<evidence type="ECO:0000256" key="6">
    <source>
        <dbReference type="SAM" id="SignalP"/>
    </source>
</evidence>
<evidence type="ECO:0000256" key="5">
    <source>
        <dbReference type="RuleBase" id="RU003915"/>
    </source>
</evidence>
<dbReference type="PANTHER" id="PTHR45779:SF7">
    <property type="entry name" value="PEPTIDYLPROLYL ISOMERASE"/>
    <property type="match status" value="1"/>
</dbReference>
<dbReference type="PROSITE" id="PS51257">
    <property type="entry name" value="PROKAR_LIPOPROTEIN"/>
    <property type="match status" value="1"/>
</dbReference>
<dbReference type="Pfam" id="PF00254">
    <property type="entry name" value="FKBP_C"/>
    <property type="match status" value="1"/>
</dbReference>
<sequence length="320" mass="32878">MRRRLAVLAAVPLLFAAACGSEGGKSATSASAPAGDITVTGAANAKPTVKFPAGAPAKTSTSKVITEGQGTPVKMGDTVVTNMTLYTWDGKTNAPGGSTYDAGSPELVPLSAQLPKVIQDAFVGAKPGGRFYAVVAPDSYSKKDLDQAKAQGADLSMAQVFVVDVIGTAKSMAAQGAAVKHKLKGVDLEHPGGDKAPKLTTKTKEKAPKELVAETVIKGDGPAVKSGETIMVQYTGKIWGSDTEFDSSWTRGKPVFFQIGTGKVIKGWDQGLVGVPVGSRVLLSIPPDLGYGKSGQGDKIKGDSTLVFAVDVLGAYNLPA</sequence>
<keyword evidence="6" id="KW-0732">Signal</keyword>
<keyword evidence="3 4" id="KW-0413">Isomerase</keyword>
<dbReference type="EMBL" id="QMEY01000006">
    <property type="protein sequence ID" value="RBQ18932.1"/>
    <property type="molecule type" value="Genomic_DNA"/>
</dbReference>
<gene>
    <name evidence="8" type="ORF">DP939_17195</name>
</gene>
<name>A0A366M0H0_9ACTN</name>
<evidence type="ECO:0000313" key="9">
    <source>
        <dbReference type="Proteomes" id="UP000253303"/>
    </source>
</evidence>
<reference evidence="8 9" key="1">
    <citation type="submission" date="2018-06" db="EMBL/GenBank/DDBJ databases">
        <title>Sphaerisporangium craniellae sp. nov., isolated from a marine sponge in the South China Sea.</title>
        <authorList>
            <person name="Li L."/>
        </authorList>
    </citation>
    <scope>NUCLEOTIDE SEQUENCE [LARGE SCALE GENOMIC DNA]</scope>
    <source>
        <strain evidence="8 9">LHW63015</strain>
    </source>
</reference>
<evidence type="ECO:0000259" key="7">
    <source>
        <dbReference type="PROSITE" id="PS50059"/>
    </source>
</evidence>
<dbReference type="InterPro" id="IPR044609">
    <property type="entry name" value="FKBP2/11"/>
</dbReference>
<comment type="similarity">
    <text evidence="5">Belongs to the FKBP-type PPIase family.</text>
</comment>
<accession>A0A366M0H0</accession>
<evidence type="ECO:0000256" key="1">
    <source>
        <dbReference type="ARBA" id="ARBA00000971"/>
    </source>
</evidence>
<dbReference type="InterPro" id="IPR001179">
    <property type="entry name" value="PPIase_FKBP_dom"/>
</dbReference>
<dbReference type="GO" id="GO:0003755">
    <property type="term" value="F:peptidyl-prolyl cis-trans isomerase activity"/>
    <property type="evidence" value="ECO:0007669"/>
    <property type="project" value="UniProtKB-UniRule"/>
</dbReference>
<evidence type="ECO:0000256" key="3">
    <source>
        <dbReference type="ARBA" id="ARBA00023235"/>
    </source>
</evidence>
<keyword evidence="9" id="KW-1185">Reference proteome</keyword>
<dbReference type="OrthoDB" id="25996at2"/>
<dbReference type="Proteomes" id="UP000253303">
    <property type="component" value="Unassembled WGS sequence"/>
</dbReference>
<feature type="signal peptide" evidence="6">
    <location>
        <begin position="1"/>
        <end position="20"/>
    </location>
</feature>
<evidence type="ECO:0000256" key="4">
    <source>
        <dbReference type="PROSITE-ProRule" id="PRU00277"/>
    </source>
</evidence>
<keyword evidence="2 4" id="KW-0697">Rotamase</keyword>
<dbReference type="SUPFAM" id="SSF54534">
    <property type="entry name" value="FKBP-like"/>
    <property type="match status" value="2"/>
</dbReference>
<dbReference type="PANTHER" id="PTHR45779">
    <property type="entry name" value="PEPTIDYLPROLYL ISOMERASE"/>
    <property type="match status" value="1"/>
</dbReference>
<dbReference type="AlphaFoldDB" id="A0A366M0H0"/>
<feature type="domain" description="PPIase FKBP-type" evidence="7">
    <location>
        <begin position="227"/>
        <end position="316"/>
    </location>
</feature>
<proteinExistence type="inferred from homology"/>
<comment type="catalytic activity">
    <reaction evidence="1 4 5">
        <text>[protein]-peptidylproline (omega=180) = [protein]-peptidylproline (omega=0)</text>
        <dbReference type="Rhea" id="RHEA:16237"/>
        <dbReference type="Rhea" id="RHEA-COMP:10747"/>
        <dbReference type="Rhea" id="RHEA-COMP:10748"/>
        <dbReference type="ChEBI" id="CHEBI:83833"/>
        <dbReference type="ChEBI" id="CHEBI:83834"/>
        <dbReference type="EC" id="5.2.1.8"/>
    </reaction>
</comment>
<dbReference type="InterPro" id="IPR046357">
    <property type="entry name" value="PPIase_dom_sf"/>
</dbReference>
<evidence type="ECO:0000313" key="8">
    <source>
        <dbReference type="EMBL" id="RBQ18932.1"/>
    </source>
</evidence>
<dbReference type="Gene3D" id="3.10.50.40">
    <property type="match status" value="2"/>
</dbReference>
<protein>
    <recommendedName>
        <fullName evidence="5">Peptidyl-prolyl cis-trans isomerase</fullName>
        <ecNumber evidence="5">5.2.1.8</ecNumber>
    </recommendedName>
</protein>
<organism evidence="8 9">
    <name type="scientific">Spongiactinospora rosea</name>
    <dbReference type="NCBI Taxonomy" id="2248750"/>
    <lineage>
        <taxon>Bacteria</taxon>
        <taxon>Bacillati</taxon>
        <taxon>Actinomycetota</taxon>
        <taxon>Actinomycetes</taxon>
        <taxon>Streptosporangiales</taxon>
        <taxon>Streptosporangiaceae</taxon>
        <taxon>Spongiactinospora</taxon>
    </lineage>
</organism>
<feature type="chain" id="PRO_5038948474" description="Peptidyl-prolyl cis-trans isomerase" evidence="6">
    <location>
        <begin position="21"/>
        <end position="320"/>
    </location>
</feature>
<dbReference type="PROSITE" id="PS50059">
    <property type="entry name" value="FKBP_PPIASE"/>
    <property type="match status" value="1"/>
</dbReference>
<comment type="caution">
    <text evidence="8">The sequence shown here is derived from an EMBL/GenBank/DDBJ whole genome shotgun (WGS) entry which is preliminary data.</text>
</comment>
<dbReference type="FunFam" id="3.10.50.40:FF:000006">
    <property type="entry name" value="Peptidyl-prolyl cis-trans isomerase"/>
    <property type="match status" value="1"/>
</dbReference>
<dbReference type="RefSeq" id="WP_113981716.1">
    <property type="nucleotide sequence ID" value="NZ_QMEY01000006.1"/>
</dbReference>
<dbReference type="EC" id="5.2.1.8" evidence="5"/>
<evidence type="ECO:0000256" key="2">
    <source>
        <dbReference type="ARBA" id="ARBA00023110"/>
    </source>
</evidence>